<feature type="transmembrane region" description="Helical" evidence="1">
    <location>
        <begin position="265"/>
        <end position="290"/>
    </location>
</feature>
<dbReference type="GO" id="GO:0005737">
    <property type="term" value="C:cytoplasm"/>
    <property type="evidence" value="ECO:0007669"/>
    <property type="project" value="TreeGrafter"/>
</dbReference>
<dbReference type="GO" id="GO:0002098">
    <property type="term" value="P:tRNA wobble uridine modification"/>
    <property type="evidence" value="ECO:0007669"/>
    <property type="project" value="TreeGrafter"/>
</dbReference>
<keyword evidence="4" id="KW-1185">Reference proteome</keyword>
<evidence type="ECO:0000313" key="4">
    <source>
        <dbReference type="Proteomes" id="UP000641646"/>
    </source>
</evidence>
<accession>A0A926VGT3</accession>
<reference evidence="3" key="2">
    <citation type="submission" date="2020-08" db="EMBL/GenBank/DDBJ databases">
        <authorList>
            <person name="Chen M."/>
            <person name="Teng W."/>
            <person name="Zhao L."/>
            <person name="Hu C."/>
            <person name="Zhou Y."/>
            <person name="Han B."/>
            <person name="Song L."/>
            <person name="Shu W."/>
        </authorList>
    </citation>
    <scope>NUCLEOTIDE SEQUENCE</scope>
    <source>
        <strain evidence="3">FACHB-1375</strain>
    </source>
</reference>
<evidence type="ECO:0000256" key="1">
    <source>
        <dbReference type="SAM" id="Phobius"/>
    </source>
</evidence>
<dbReference type="GO" id="GO:0005525">
    <property type="term" value="F:GTP binding"/>
    <property type="evidence" value="ECO:0007669"/>
    <property type="project" value="InterPro"/>
</dbReference>
<dbReference type="Pfam" id="PF01926">
    <property type="entry name" value="MMR_HSR1"/>
    <property type="match status" value="1"/>
</dbReference>
<proteinExistence type="predicted"/>
<feature type="domain" description="G" evidence="2">
    <location>
        <begin position="19"/>
        <end position="141"/>
    </location>
</feature>
<feature type="transmembrane region" description="Helical" evidence="1">
    <location>
        <begin position="227"/>
        <end position="245"/>
    </location>
</feature>
<dbReference type="AlphaFoldDB" id="A0A926VGT3"/>
<keyword evidence="1" id="KW-1133">Transmembrane helix</keyword>
<evidence type="ECO:0000313" key="3">
    <source>
        <dbReference type="EMBL" id="MBD2183420.1"/>
    </source>
</evidence>
<organism evidence="3 4">
    <name type="scientific">Aerosakkonema funiforme FACHB-1375</name>
    <dbReference type="NCBI Taxonomy" id="2949571"/>
    <lineage>
        <taxon>Bacteria</taxon>
        <taxon>Bacillati</taxon>
        <taxon>Cyanobacteriota</taxon>
        <taxon>Cyanophyceae</taxon>
        <taxon>Oscillatoriophycideae</taxon>
        <taxon>Aerosakkonematales</taxon>
        <taxon>Aerosakkonemataceae</taxon>
        <taxon>Aerosakkonema</taxon>
    </lineage>
</organism>
<gene>
    <name evidence="3" type="ORF">H6G03_20555</name>
</gene>
<dbReference type="PANTHER" id="PTHR42714:SF6">
    <property type="entry name" value="TRANSLATION INITIATION FACTOR IF-2"/>
    <property type="match status" value="1"/>
</dbReference>
<keyword evidence="1" id="KW-0812">Transmembrane</keyword>
<dbReference type="InterPro" id="IPR027417">
    <property type="entry name" value="P-loop_NTPase"/>
</dbReference>
<keyword evidence="1" id="KW-0472">Membrane</keyword>
<dbReference type="SUPFAM" id="SSF52540">
    <property type="entry name" value="P-loop containing nucleoside triphosphate hydrolases"/>
    <property type="match status" value="1"/>
</dbReference>
<evidence type="ECO:0000259" key="2">
    <source>
        <dbReference type="Pfam" id="PF01926"/>
    </source>
</evidence>
<dbReference type="InterPro" id="IPR006073">
    <property type="entry name" value="GTP-bd"/>
</dbReference>
<dbReference type="EMBL" id="JACJPW010000055">
    <property type="protein sequence ID" value="MBD2183420.1"/>
    <property type="molecule type" value="Genomic_DNA"/>
</dbReference>
<dbReference type="CDD" id="cd00882">
    <property type="entry name" value="Ras_like_GTPase"/>
    <property type="match status" value="1"/>
</dbReference>
<dbReference type="PANTHER" id="PTHR42714">
    <property type="entry name" value="TRNA MODIFICATION GTPASE GTPBP3"/>
    <property type="match status" value="1"/>
</dbReference>
<reference evidence="3" key="1">
    <citation type="journal article" date="2015" name="ISME J.">
        <title>Draft Genome Sequence of Streptomyces incarnatus NRRL8089, which Produces the Nucleoside Antibiotic Sinefungin.</title>
        <authorList>
            <person name="Oshima K."/>
            <person name="Hattori M."/>
            <person name="Shimizu H."/>
            <person name="Fukuda K."/>
            <person name="Nemoto M."/>
            <person name="Inagaki K."/>
            <person name="Tamura T."/>
        </authorList>
    </citation>
    <scope>NUCLEOTIDE SEQUENCE</scope>
    <source>
        <strain evidence="3">FACHB-1375</strain>
    </source>
</reference>
<dbReference type="RefSeq" id="WP_190467705.1">
    <property type="nucleotide sequence ID" value="NZ_JACJPW010000055.1"/>
</dbReference>
<name>A0A926VGT3_9CYAN</name>
<sequence>MANFEEEIKRIVKEIRSPNIAVIGRIGVGKSTLINAVFGAEVAKVGAGLPVSKGFVRYPRDPDEKSPVVLYDSAGYESNKETEFVESTLRFLEELRRKGIEEQIHLVWYVVNASSARFEYFDRDIINKLYEQQVPVIIVLSQCDRAKPNEIYEIKRTIDNFKFKNTYDLIEASASPLEINGKPICDPFGLKELIGRTVDLLPEVYSEAVLVMQKADVEAKRKVAGRYVFTAAIACFSASFIPIPFTTPVSAMTAQSALCVKLAALYGYTDMAAFLGSISGLTTSALFTFLSTATLDLIGSIFPPSQVIAGSTAATYTTVLGLSYTSVFEKVAKEHIYKSGKYTVRDFLRKTFREEFEKYSRVKIYSIADLEKLKELFLKGQL</sequence>
<dbReference type="GO" id="GO:0030488">
    <property type="term" value="P:tRNA methylation"/>
    <property type="evidence" value="ECO:0007669"/>
    <property type="project" value="TreeGrafter"/>
</dbReference>
<comment type="caution">
    <text evidence="3">The sequence shown here is derived from an EMBL/GenBank/DDBJ whole genome shotgun (WGS) entry which is preliminary data.</text>
</comment>
<dbReference type="Proteomes" id="UP000641646">
    <property type="component" value="Unassembled WGS sequence"/>
</dbReference>
<protein>
    <submittedName>
        <fullName evidence="3">50S ribosome-binding GTPase</fullName>
    </submittedName>
</protein>
<dbReference type="Gene3D" id="3.40.50.300">
    <property type="entry name" value="P-loop containing nucleotide triphosphate hydrolases"/>
    <property type="match status" value="1"/>
</dbReference>